<proteinExistence type="predicted"/>
<feature type="transmembrane region" description="Helical" evidence="2">
    <location>
        <begin position="39"/>
        <end position="66"/>
    </location>
</feature>
<evidence type="ECO:0000256" key="2">
    <source>
        <dbReference type="SAM" id="Phobius"/>
    </source>
</evidence>
<dbReference type="AlphaFoldDB" id="A0A853DAZ6"/>
<protein>
    <recommendedName>
        <fullName evidence="3">DUF4190 domain-containing protein</fullName>
    </recommendedName>
</protein>
<dbReference type="Proteomes" id="UP000571817">
    <property type="component" value="Unassembled WGS sequence"/>
</dbReference>
<dbReference type="Pfam" id="PF13828">
    <property type="entry name" value="DUF4190"/>
    <property type="match status" value="1"/>
</dbReference>
<dbReference type="RefSeq" id="WP_179479783.1">
    <property type="nucleotide sequence ID" value="NZ_JACCFW010000001.1"/>
</dbReference>
<sequence length="108" mass="10955">MSYDQSAPPPPPGDYGQGGGFQQGDLGGGPVQPQRNQKALIGLICSIVGFLCCGVLSIVGIVLGVLARNEIRASGGRQEGEGMATAAIIVGIISLILGVVIAIVRFAH</sequence>
<reference evidence="4 5" key="1">
    <citation type="submission" date="2020-07" db="EMBL/GenBank/DDBJ databases">
        <title>Sequencing the genomes of 1000 actinobacteria strains.</title>
        <authorList>
            <person name="Klenk H.-P."/>
        </authorList>
    </citation>
    <scope>NUCLEOTIDE SEQUENCE [LARGE SCALE GENOMIC DNA]</scope>
    <source>
        <strain evidence="4 5">DSM 29531</strain>
    </source>
</reference>
<evidence type="ECO:0000313" key="4">
    <source>
        <dbReference type="EMBL" id="NYJ74118.1"/>
    </source>
</evidence>
<comment type="caution">
    <text evidence="4">The sequence shown here is derived from an EMBL/GenBank/DDBJ whole genome shotgun (WGS) entry which is preliminary data.</text>
</comment>
<keyword evidence="2" id="KW-1133">Transmembrane helix</keyword>
<feature type="transmembrane region" description="Helical" evidence="2">
    <location>
        <begin position="86"/>
        <end position="107"/>
    </location>
</feature>
<keyword evidence="2" id="KW-0812">Transmembrane</keyword>
<keyword evidence="2" id="KW-0472">Membrane</keyword>
<dbReference type="InterPro" id="IPR025241">
    <property type="entry name" value="DUF4190"/>
</dbReference>
<evidence type="ECO:0000313" key="5">
    <source>
        <dbReference type="Proteomes" id="UP000571817"/>
    </source>
</evidence>
<organism evidence="4 5">
    <name type="scientific">Allobranchiibius huperziae</name>
    <dbReference type="NCBI Taxonomy" id="1874116"/>
    <lineage>
        <taxon>Bacteria</taxon>
        <taxon>Bacillati</taxon>
        <taxon>Actinomycetota</taxon>
        <taxon>Actinomycetes</taxon>
        <taxon>Micrococcales</taxon>
        <taxon>Dermacoccaceae</taxon>
        <taxon>Allobranchiibius</taxon>
    </lineage>
</organism>
<accession>A0A853DAZ6</accession>
<evidence type="ECO:0000256" key="1">
    <source>
        <dbReference type="SAM" id="MobiDB-lite"/>
    </source>
</evidence>
<name>A0A853DAZ6_9MICO</name>
<feature type="compositionally biased region" description="Gly residues" evidence="1">
    <location>
        <begin position="15"/>
        <end position="30"/>
    </location>
</feature>
<feature type="region of interest" description="Disordered" evidence="1">
    <location>
        <begin position="1"/>
        <end position="32"/>
    </location>
</feature>
<evidence type="ECO:0000259" key="3">
    <source>
        <dbReference type="Pfam" id="PF13828"/>
    </source>
</evidence>
<dbReference type="EMBL" id="JACCFW010000001">
    <property type="protein sequence ID" value="NYJ74118.1"/>
    <property type="molecule type" value="Genomic_DNA"/>
</dbReference>
<keyword evidence="5" id="KW-1185">Reference proteome</keyword>
<feature type="domain" description="DUF4190" evidence="3">
    <location>
        <begin position="39"/>
        <end position="100"/>
    </location>
</feature>
<gene>
    <name evidence="4" type="ORF">HNR15_001081</name>
</gene>